<feature type="region of interest" description="Disordered" evidence="1">
    <location>
        <begin position="1"/>
        <end position="39"/>
    </location>
</feature>
<reference evidence="3" key="3">
    <citation type="submission" date="2025-09" db="UniProtKB">
        <authorList>
            <consortium name="Ensembl"/>
        </authorList>
    </citation>
    <scope>IDENTIFICATION</scope>
</reference>
<dbReference type="Gene3D" id="1.20.5.110">
    <property type="match status" value="1"/>
</dbReference>
<dbReference type="GeneTree" id="ENSGT00940000156499"/>
<evidence type="ECO:0000256" key="1">
    <source>
        <dbReference type="SAM" id="MobiDB-lite"/>
    </source>
</evidence>
<feature type="compositionally biased region" description="Polar residues" evidence="1">
    <location>
        <begin position="19"/>
        <end position="31"/>
    </location>
</feature>
<accession>A0AAX7VRA9</accession>
<dbReference type="Proteomes" id="UP000265100">
    <property type="component" value="Chromosome 15"/>
</dbReference>
<dbReference type="AlphaFoldDB" id="A0AAX7VRA9"/>
<reference evidence="3" key="1">
    <citation type="submission" date="2018-05" db="EMBL/GenBank/DDBJ databases">
        <authorList>
            <person name="Datahose"/>
        </authorList>
    </citation>
    <scope>NUCLEOTIDE SEQUENCE</scope>
</reference>
<evidence type="ECO:0000259" key="2">
    <source>
        <dbReference type="SMART" id="SM01313"/>
    </source>
</evidence>
<sequence>MGHKRPRGESPMGIGQPTPVETNHPGVNQDQGHWADPRNTRYSEDLLPVASESGLISVLVLLDLSAAFNTVDYNILLEQLEHAVGITVTNTRPPQLLITKVKRFGGSSSFIRRSQWTVEQLKQVNGINPNKDSPEFDLVFDNAVDQWVASSSADKCIFVQILYHACQTHWEGKAGGLGKSRKLGKASQQGRVDKCDQELAGAGHPDTYESKNLQARRKSFVLPKHTEFINCQSKLTQDACTMNLVIYRCKAFLNRVKNLMVSNQSPSPGQGQMRNRAKGRSVGNLVQRVNVTLGERGDRLTRAEDKTVELTHKVQQFADTAHKLALKYSK</sequence>
<organism evidence="3 4">
    <name type="scientific">Astatotilapia calliptera</name>
    <name type="common">Eastern happy</name>
    <name type="synonym">Chromis callipterus</name>
    <dbReference type="NCBI Taxonomy" id="8154"/>
    <lineage>
        <taxon>Eukaryota</taxon>
        <taxon>Metazoa</taxon>
        <taxon>Chordata</taxon>
        <taxon>Craniata</taxon>
        <taxon>Vertebrata</taxon>
        <taxon>Euteleostomi</taxon>
        <taxon>Actinopterygii</taxon>
        <taxon>Neopterygii</taxon>
        <taxon>Teleostei</taxon>
        <taxon>Neoteleostei</taxon>
        <taxon>Acanthomorphata</taxon>
        <taxon>Ovalentaria</taxon>
        <taxon>Cichlomorphae</taxon>
        <taxon>Cichliformes</taxon>
        <taxon>Cichlidae</taxon>
        <taxon>African cichlids</taxon>
        <taxon>Pseudocrenilabrinae</taxon>
        <taxon>Haplochromini</taxon>
        <taxon>Astatotilapia</taxon>
    </lineage>
</organism>
<evidence type="ECO:0000313" key="3">
    <source>
        <dbReference type="Ensembl" id="ENSACLP00000084335.1"/>
    </source>
</evidence>
<keyword evidence="4" id="KW-1185">Reference proteome</keyword>
<reference evidence="3" key="2">
    <citation type="submission" date="2025-08" db="UniProtKB">
        <authorList>
            <consortium name="Ensembl"/>
        </authorList>
    </citation>
    <scope>IDENTIFICATION</scope>
</reference>
<dbReference type="SMART" id="SM01313">
    <property type="entry name" value="Sec3-PIP2_bind"/>
    <property type="match status" value="1"/>
</dbReference>
<dbReference type="Pfam" id="PF15277">
    <property type="entry name" value="Sec3-PIP2_bind"/>
    <property type="match status" value="1"/>
</dbReference>
<evidence type="ECO:0000313" key="4">
    <source>
        <dbReference type="Proteomes" id="UP000265100"/>
    </source>
</evidence>
<dbReference type="Ensembl" id="ENSACLT00000074290.1">
    <property type="protein sequence ID" value="ENSACLP00000084335.1"/>
    <property type="gene ID" value="ENSACLG00000020827.2"/>
</dbReference>
<name>A0AAX7VRA9_ASTCA</name>
<feature type="domain" description="Exocyst complex component Sec3 PIP2-binding N-terminal" evidence="2">
    <location>
        <begin position="82"/>
        <end position="169"/>
    </location>
</feature>
<dbReference type="InterPro" id="IPR028258">
    <property type="entry name" value="Sec3-PIP2_bind"/>
</dbReference>
<proteinExistence type="predicted"/>
<protein>
    <submittedName>
        <fullName evidence="3">Syntaxin binding protein 6 (amisyn), like</fullName>
    </submittedName>
</protein>